<dbReference type="SMART" id="SM00052">
    <property type="entry name" value="EAL"/>
    <property type="match status" value="1"/>
</dbReference>
<sequence>MTLVLKLPNILPGQKPRRRMKMGRSLRVLMVEDSEDDALLLLRELKRGGYDLTVERVDNPESMKNALERENWELILADYALPQFSAPEALAVMQQMGLDLPFIIVSGQIGEDAAIAAMKAGAHDYVMKDYLARLIPAIDRELREFAGRRSRLLAEKAMQANERQLRAVFECALDAMAIFNDLGQFTNVNPAACTLLGLAKEDLIGQPIYKYMESTCDFKTGFTKFRTVGRDTGELKIIRSDGTIRHVEYSASANFISGLHLAVVHDVTDRNKDREQLLYNAFYDPLTGLPNEAWFLNGLGRSLRQSKRRPHYGFAVLFIDLDRFSIIKYSFGHLVGDLLLNATARRLGTCIRPKDTLARVGTDEFAILVDEIDDPATSLAIADRIHKELTLPFQINGHDMFSTASIGIAISFPQTAEYSQAQPTLTNGNGTESSSGNSLERPEDFLRAADTAMYHAKTMGGGRTAVFERQMHSGALAMLQLETDLRLALKRQELLLYYQPIIDLKTGQIAGFEALVRWQHPRRGFVLPGEFIPVAEGTGSIVPMGAWVLEEACRQLQQWHERWKSLGLIPPNRERGEGVGGSAPFLTMSVNVAGVQFGNPGLVDYIDQILQQTGLSGSCLKLEITETAIMAAAESAASLLHQLKKRQIQLSIDDFGTGYSSLSRLQRLPIDTLKIDRSFVSRMSSEAESLEIVRTCIDLAHNLDMDVVAEGVETLEQLAQLRALQCESGQGYLFSRPVDATTATALWMSMPQW</sequence>
<dbReference type="PROSITE" id="PS50883">
    <property type="entry name" value="EAL"/>
    <property type="match status" value="1"/>
</dbReference>
<dbReference type="PROSITE" id="PS50112">
    <property type="entry name" value="PAS"/>
    <property type="match status" value="1"/>
</dbReference>
<dbReference type="Gene3D" id="3.30.450.20">
    <property type="entry name" value="PAS domain"/>
    <property type="match status" value="1"/>
</dbReference>
<protein>
    <submittedName>
        <fullName evidence="6">EAL domain-containing protein</fullName>
    </submittedName>
</protein>
<accession>A0ABT2MZA2</accession>
<dbReference type="CDD" id="cd01949">
    <property type="entry name" value="GGDEF"/>
    <property type="match status" value="1"/>
</dbReference>
<dbReference type="CDD" id="cd00156">
    <property type="entry name" value="REC"/>
    <property type="match status" value="1"/>
</dbReference>
<dbReference type="CDD" id="cd00130">
    <property type="entry name" value="PAS"/>
    <property type="match status" value="1"/>
</dbReference>
<dbReference type="InterPro" id="IPR035919">
    <property type="entry name" value="EAL_sf"/>
</dbReference>
<dbReference type="SUPFAM" id="SSF52172">
    <property type="entry name" value="CheY-like"/>
    <property type="match status" value="1"/>
</dbReference>
<feature type="domain" description="PAS" evidence="3">
    <location>
        <begin position="161"/>
        <end position="206"/>
    </location>
</feature>
<evidence type="ECO:0000256" key="1">
    <source>
        <dbReference type="PROSITE-ProRule" id="PRU00169"/>
    </source>
</evidence>
<dbReference type="InterPro" id="IPR001789">
    <property type="entry name" value="Sig_transdc_resp-reg_receiver"/>
</dbReference>
<feature type="domain" description="EAL" evidence="4">
    <location>
        <begin position="478"/>
        <end position="751"/>
    </location>
</feature>
<dbReference type="InterPro" id="IPR000014">
    <property type="entry name" value="PAS"/>
</dbReference>
<dbReference type="NCBIfam" id="TIGR00229">
    <property type="entry name" value="sensory_box"/>
    <property type="match status" value="1"/>
</dbReference>
<evidence type="ECO:0000313" key="7">
    <source>
        <dbReference type="Proteomes" id="UP001525890"/>
    </source>
</evidence>
<dbReference type="Pfam" id="PF00990">
    <property type="entry name" value="GGDEF"/>
    <property type="match status" value="1"/>
</dbReference>
<dbReference type="InterPro" id="IPR000160">
    <property type="entry name" value="GGDEF_dom"/>
</dbReference>
<dbReference type="Gene3D" id="3.40.50.2300">
    <property type="match status" value="1"/>
</dbReference>
<dbReference type="InterPro" id="IPR035965">
    <property type="entry name" value="PAS-like_dom_sf"/>
</dbReference>
<dbReference type="Pfam" id="PF13426">
    <property type="entry name" value="PAS_9"/>
    <property type="match status" value="1"/>
</dbReference>
<dbReference type="Proteomes" id="UP001525890">
    <property type="component" value="Unassembled WGS sequence"/>
</dbReference>
<dbReference type="SUPFAM" id="SSF55073">
    <property type="entry name" value="Nucleotide cyclase"/>
    <property type="match status" value="1"/>
</dbReference>
<name>A0ABT2MZA2_9CYAN</name>
<dbReference type="InterPro" id="IPR001633">
    <property type="entry name" value="EAL_dom"/>
</dbReference>
<evidence type="ECO:0000259" key="5">
    <source>
        <dbReference type="PROSITE" id="PS50887"/>
    </source>
</evidence>
<evidence type="ECO:0000259" key="2">
    <source>
        <dbReference type="PROSITE" id="PS50110"/>
    </source>
</evidence>
<keyword evidence="7" id="KW-1185">Reference proteome</keyword>
<comment type="caution">
    <text evidence="6">The sequence shown here is derived from an EMBL/GenBank/DDBJ whole genome shotgun (WGS) entry which is preliminary data.</text>
</comment>
<dbReference type="EMBL" id="JAMXFF010000073">
    <property type="protein sequence ID" value="MCT7970090.1"/>
    <property type="molecule type" value="Genomic_DNA"/>
</dbReference>
<dbReference type="SMART" id="SM00448">
    <property type="entry name" value="REC"/>
    <property type="match status" value="1"/>
</dbReference>
<evidence type="ECO:0000259" key="4">
    <source>
        <dbReference type="PROSITE" id="PS50883"/>
    </source>
</evidence>
<feature type="domain" description="Response regulatory" evidence="2">
    <location>
        <begin position="27"/>
        <end position="143"/>
    </location>
</feature>
<dbReference type="InterPro" id="IPR029787">
    <property type="entry name" value="Nucleotide_cyclase"/>
</dbReference>
<keyword evidence="1" id="KW-0597">Phosphoprotein</keyword>
<dbReference type="InterPro" id="IPR052155">
    <property type="entry name" value="Biofilm_reg_signaling"/>
</dbReference>
<dbReference type="SMART" id="SM00091">
    <property type="entry name" value="PAS"/>
    <property type="match status" value="1"/>
</dbReference>
<dbReference type="InterPro" id="IPR043128">
    <property type="entry name" value="Rev_trsase/Diguanyl_cyclase"/>
</dbReference>
<dbReference type="Pfam" id="PF00563">
    <property type="entry name" value="EAL"/>
    <property type="match status" value="1"/>
</dbReference>
<proteinExistence type="predicted"/>
<dbReference type="PANTHER" id="PTHR44757:SF2">
    <property type="entry name" value="BIOFILM ARCHITECTURE MAINTENANCE PROTEIN MBAA"/>
    <property type="match status" value="1"/>
</dbReference>
<dbReference type="SUPFAM" id="SSF141868">
    <property type="entry name" value="EAL domain-like"/>
    <property type="match status" value="1"/>
</dbReference>
<gene>
    <name evidence="6" type="ORF">NG799_27635</name>
</gene>
<dbReference type="Gene3D" id="3.20.20.450">
    <property type="entry name" value="EAL domain"/>
    <property type="match status" value="1"/>
</dbReference>
<dbReference type="PROSITE" id="PS50887">
    <property type="entry name" value="GGDEF"/>
    <property type="match status" value="1"/>
</dbReference>
<dbReference type="SMART" id="SM00267">
    <property type="entry name" value="GGDEF"/>
    <property type="match status" value="1"/>
</dbReference>
<dbReference type="NCBIfam" id="TIGR00254">
    <property type="entry name" value="GGDEF"/>
    <property type="match status" value="1"/>
</dbReference>
<reference evidence="6 7" key="1">
    <citation type="journal article" date="2022" name="Front. Microbiol.">
        <title>High genomic differentiation and limited gene flow indicate recent cryptic speciation within the genus Laspinema (cyanobacteria).</title>
        <authorList>
            <person name="Stanojkovic A."/>
            <person name="Skoupy S."/>
            <person name="Skaloud P."/>
            <person name="Dvorak P."/>
        </authorList>
    </citation>
    <scope>NUCLEOTIDE SEQUENCE [LARGE SCALE GENOMIC DNA]</scope>
    <source>
        <strain evidence="6 7">D2a</strain>
    </source>
</reference>
<feature type="modified residue" description="4-aspartylphosphate" evidence="1">
    <location>
        <position position="78"/>
    </location>
</feature>
<dbReference type="InterPro" id="IPR011006">
    <property type="entry name" value="CheY-like_superfamily"/>
</dbReference>
<evidence type="ECO:0000313" key="6">
    <source>
        <dbReference type="EMBL" id="MCT7970090.1"/>
    </source>
</evidence>
<dbReference type="SUPFAM" id="SSF55785">
    <property type="entry name" value="PYP-like sensor domain (PAS domain)"/>
    <property type="match status" value="1"/>
</dbReference>
<evidence type="ECO:0000259" key="3">
    <source>
        <dbReference type="PROSITE" id="PS50112"/>
    </source>
</evidence>
<dbReference type="RefSeq" id="WP_368009520.1">
    <property type="nucleotide sequence ID" value="NZ_JAMXFF010000073.1"/>
</dbReference>
<dbReference type="Gene3D" id="3.30.70.270">
    <property type="match status" value="1"/>
</dbReference>
<dbReference type="PANTHER" id="PTHR44757">
    <property type="entry name" value="DIGUANYLATE CYCLASE DGCP"/>
    <property type="match status" value="1"/>
</dbReference>
<dbReference type="PROSITE" id="PS50110">
    <property type="entry name" value="RESPONSE_REGULATORY"/>
    <property type="match status" value="1"/>
</dbReference>
<feature type="domain" description="GGDEF" evidence="5">
    <location>
        <begin position="312"/>
        <end position="469"/>
    </location>
</feature>
<dbReference type="CDD" id="cd01948">
    <property type="entry name" value="EAL"/>
    <property type="match status" value="1"/>
</dbReference>
<organism evidence="6 7">
    <name type="scientific">Laspinema palackyanum D2a</name>
    <dbReference type="NCBI Taxonomy" id="2953684"/>
    <lineage>
        <taxon>Bacteria</taxon>
        <taxon>Bacillati</taxon>
        <taxon>Cyanobacteriota</taxon>
        <taxon>Cyanophyceae</taxon>
        <taxon>Oscillatoriophycideae</taxon>
        <taxon>Oscillatoriales</taxon>
        <taxon>Laspinemataceae</taxon>
        <taxon>Laspinema</taxon>
        <taxon>Laspinema palackyanum</taxon>
    </lineage>
</organism>
<dbReference type="Pfam" id="PF00072">
    <property type="entry name" value="Response_reg"/>
    <property type="match status" value="1"/>
</dbReference>